<reference evidence="2 3" key="2">
    <citation type="journal article" date="2016" name="Genome Announc.">
        <title>Draft Genome Sequence of the N2-Fixing Cyanobacterium Nostoc piscinale CENA21, Isolated from the Brazilian Amazon Floodplain.</title>
        <authorList>
            <person name="Leao T."/>
            <person name="Guimaraes P.I."/>
            <person name="de Melo A.G."/>
            <person name="Ramos R.T."/>
            <person name="Leao P.N."/>
            <person name="Silva A."/>
            <person name="Fiore M.F."/>
            <person name="Schneider M.P."/>
        </authorList>
    </citation>
    <scope>NUCLEOTIDE SEQUENCE [LARGE SCALE GENOMIC DNA]</scope>
    <source>
        <strain evidence="2 3">CENA21</strain>
    </source>
</reference>
<dbReference type="EMBL" id="CP012036">
    <property type="protein sequence ID" value="ALF54743.1"/>
    <property type="molecule type" value="Genomic_DNA"/>
</dbReference>
<dbReference type="OrthoDB" id="517586at2"/>
<dbReference type="AlphaFoldDB" id="A0A0M3V5Y9"/>
<protein>
    <recommendedName>
        <fullName evidence="4">Cyanovirin-N domain-containing protein</fullName>
    </recommendedName>
</protein>
<sequence length="129" mass="13809">MKSPNQTGVLFALASSLLTINFSISSPAKAAISCETGTVVYHPNNSLATCSLAQNVNVQVSSPTTGTSNFPCKAKSYIVFDEKVQFNSCELSEEIKIRTGNVVETCPAEYKVRVAFSDKGVLSINCSVY</sequence>
<accession>A0A0M3V5Y9</accession>
<evidence type="ECO:0000313" key="2">
    <source>
        <dbReference type="EMBL" id="ALF54743.1"/>
    </source>
</evidence>
<evidence type="ECO:0000313" key="3">
    <source>
        <dbReference type="Proteomes" id="UP000062645"/>
    </source>
</evidence>
<reference evidence="3" key="1">
    <citation type="submission" date="2015-07" db="EMBL/GenBank/DDBJ databases">
        <title>Genome Of Nitrogen-Fixing Cyanobacterium Nostoc piscinale CENA21 From Solimoes/Amazon River Floodplain Sediments And Comparative Genomics To Uncover Biosynthetic Natural Products Potential.</title>
        <authorList>
            <person name="Leao T.F."/>
            <person name="Leao P.N."/>
            <person name="Guimaraes P.I."/>
            <person name="de Melo A.G.C."/>
            <person name="Ramos R.T.J."/>
            <person name="Silva A."/>
            <person name="Fiore M.F."/>
            <person name="Schneider M.P.C."/>
        </authorList>
    </citation>
    <scope>NUCLEOTIDE SEQUENCE [LARGE SCALE GENOMIC DNA]</scope>
    <source>
        <strain evidence="3">CENA21</strain>
    </source>
</reference>
<evidence type="ECO:0008006" key="4">
    <source>
        <dbReference type="Google" id="ProtNLM"/>
    </source>
</evidence>
<organism evidence="2 3">
    <name type="scientific">Nostoc piscinale CENA21</name>
    <dbReference type="NCBI Taxonomy" id="224013"/>
    <lineage>
        <taxon>Bacteria</taxon>
        <taxon>Bacillati</taxon>
        <taxon>Cyanobacteriota</taxon>
        <taxon>Cyanophyceae</taxon>
        <taxon>Nostocales</taxon>
        <taxon>Nostocaceae</taxon>
        <taxon>Nostoc</taxon>
    </lineage>
</organism>
<gene>
    <name evidence="2" type="ORF">ACX27_20975</name>
</gene>
<dbReference type="RefSeq" id="WP_062295291.1">
    <property type="nucleotide sequence ID" value="NZ_CP012036.1"/>
</dbReference>
<dbReference type="Proteomes" id="UP000062645">
    <property type="component" value="Chromosome"/>
</dbReference>
<keyword evidence="3" id="KW-1185">Reference proteome</keyword>
<name>A0A0M3V5Y9_9NOSO</name>
<dbReference type="PATRIC" id="fig|224013.5.peg.5028"/>
<feature type="chain" id="PRO_5005790905" description="Cyanovirin-N domain-containing protein" evidence="1">
    <location>
        <begin position="31"/>
        <end position="129"/>
    </location>
</feature>
<dbReference type="KEGG" id="npz:ACX27_20975"/>
<feature type="signal peptide" evidence="1">
    <location>
        <begin position="1"/>
        <end position="30"/>
    </location>
</feature>
<evidence type="ECO:0000256" key="1">
    <source>
        <dbReference type="SAM" id="SignalP"/>
    </source>
</evidence>
<keyword evidence="1" id="KW-0732">Signal</keyword>
<proteinExistence type="predicted"/>